<dbReference type="Proteomes" id="UP001085076">
    <property type="component" value="Miscellaneous, Linkage group lg04"/>
</dbReference>
<sequence>MREEGKEGSKRRPWMRLEVSGGGGILVLGGVIIAAAWAAHRRHVNRERNKRRTTQGTGDEAEYEQYHKEKEEEVKDSSKDKRFGEISAAVDDGLLEIKKVGSVPLIEEQTAACSFDDDGTELCVCQSHTEKTEEAEGAVEKIEMVVNHVEEVEGKDGGQEVGEEKVNSCNKDDGCDEVGEGDALNQVPIHVEDDTKQVDKEEEEEERDLSSIDVLSKDESFATVLMPNIEVLEDLHNQREEVGEEKVNSCNKDDGCEEVGEGDALKQVPIHVEDDTKQVDKEEDEEERDLSSIDVLSKDESFATVLMPNIEVLEDVHNQREEVGEEKVNSCNKDDGCDEVGEVDALKQVPIHVEDDTKQVDKDEEEEEERDLSFIDVLPKDESFVTVSMANIEVLEDVHHQREEEEEVHHKEEECNSEEEEEPETESYEEEIEPLVEEEIEKGGEELQVQANEAYEDKEESFSNVVVPKGEEFDAKIEQVEEETELTANTEEVEGRVIECNEEETESSDDSGVIETDATEVIETDETDETDATEELEAVWPAEIIETDETENQMKINDNSGQATMKKVVITMDKKKGKEFLYMMSHSRSMFLLVLAMALALCFLSFQLSQFTVA</sequence>
<proteinExistence type="predicted"/>
<feature type="compositionally biased region" description="Basic and acidic residues" evidence="1">
    <location>
        <begin position="243"/>
        <end position="254"/>
    </location>
</feature>
<accession>A0A9D5HH75</accession>
<feature type="region of interest" description="Disordered" evidence="1">
    <location>
        <begin position="45"/>
        <end position="80"/>
    </location>
</feature>
<feature type="compositionally biased region" description="Basic and acidic residues" evidence="1">
    <location>
        <begin position="271"/>
        <end position="280"/>
    </location>
</feature>
<reference evidence="3" key="1">
    <citation type="submission" date="2021-03" db="EMBL/GenBank/DDBJ databases">
        <authorList>
            <person name="Li Z."/>
            <person name="Yang C."/>
        </authorList>
    </citation>
    <scope>NUCLEOTIDE SEQUENCE</scope>
    <source>
        <strain evidence="3">Dzin_1.0</strain>
        <tissue evidence="3">Leaf</tissue>
    </source>
</reference>
<gene>
    <name evidence="3" type="ORF">J5N97_018258</name>
</gene>
<feature type="region of interest" description="Disordered" evidence="1">
    <location>
        <begin position="349"/>
        <end position="371"/>
    </location>
</feature>
<evidence type="ECO:0000313" key="3">
    <source>
        <dbReference type="EMBL" id="KAJ0976293.1"/>
    </source>
</evidence>
<feature type="compositionally biased region" description="Basic and acidic residues" evidence="1">
    <location>
        <begin position="398"/>
        <end position="414"/>
    </location>
</feature>
<reference evidence="3" key="2">
    <citation type="journal article" date="2022" name="Hortic Res">
        <title>The genome of Dioscorea zingiberensis sheds light on the biosynthesis, origin and evolution of the medicinally important diosgenin saponins.</title>
        <authorList>
            <person name="Li Y."/>
            <person name="Tan C."/>
            <person name="Li Z."/>
            <person name="Guo J."/>
            <person name="Li S."/>
            <person name="Chen X."/>
            <person name="Wang C."/>
            <person name="Dai X."/>
            <person name="Yang H."/>
            <person name="Song W."/>
            <person name="Hou L."/>
            <person name="Xu J."/>
            <person name="Tong Z."/>
            <person name="Xu A."/>
            <person name="Yuan X."/>
            <person name="Wang W."/>
            <person name="Yang Q."/>
            <person name="Chen L."/>
            <person name="Sun Z."/>
            <person name="Wang K."/>
            <person name="Pan B."/>
            <person name="Chen J."/>
            <person name="Bao Y."/>
            <person name="Liu F."/>
            <person name="Qi X."/>
            <person name="Gang D.R."/>
            <person name="Wen J."/>
            <person name="Li J."/>
        </authorList>
    </citation>
    <scope>NUCLEOTIDE SEQUENCE</scope>
    <source>
        <strain evidence="3">Dzin_1.0</strain>
    </source>
</reference>
<dbReference type="EMBL" id="JAGGNH010000004">
    <property type="protein sequence ID" value="KAJ0976293.1"/>
    <property type="molecule type" value="Genomic_DNA"/>
</dbReference>
<evidence type="ECO:0000256" key="1">
    <source>
        <dbReference type="SAM" id="MobiDB-lite"/>
    </source>
</evidence>
<feature type="region of interest" description="Disordered" evidence="1">
    <location>
        <begin position="243"/>
        <end position="292"/>
    </location>
</feature>
<evidence type="ECO:0000256" key="2">
    <source>
        <dbReference type="SAM" id="Phobius"/>
    </source>
</evidence>
<keyword evidence="2" id="KW-0472">Membrane</keyword>
<feature type="region of interest" description="Disordered" evidence="1">
    <location>
        <begin position="398"/>
        <end position="443"/>
    </location>
</feature>
<dbReference type="OrthoDB" id="10689254at2759"/>
<feature type="transmembrane region" description="Helical" evidence="2">
    <location>
        <begin position="20"/>
        <end position="40"/>
    </location>
</feature>
<organism evidence="3 4">
    <name type="scientific">Dioscorea zingiberensis</name>
    <dbReference type="NCBI Taxonomy" id="325984"/>
    <lineage>
        <taxon>Eukaryota</taxon>
        <taxon>Viridiplantae</taxon>
        <taxon>Streptophyta</taxon>
        <taxon>Embryophyta</taxon>
        <taxon>Tracheophyta</taxon>
        <taxon>Spermatophyta</taxon>
        <taxon>Magnoliopsida</taxon>
        <taxon>Liliopsida</taxon>
        <taxon>Dioscoreales</taxon>
        <taxon>Dioscoreaceae</taxon>
        <taxon>Dioscorea</taxon>
    </lineage>
</organism>
<feature type="compositionally biased region" description="Acidic residues" evidence="1">
    <location>
        <begin position="415"/>
        <end position="440"/>
    </location>
</feature>
<keyword evidence="4" id="KW-1185">Reference proteome</keyword>
<feature type="compositionally biased region" description="Basic and acidic residues" evidence="1">
    <location>
        <begin position="154"/>
        <end position="173"/>
    </location>
</feature>
<feature type="region of interest" description="Disordered" evidence="1">
    <location>
        <begin position="154"/>
        <end position="212"/>
    </location>
</feature>
<feature type="compositionally biased region" description="Basic and acidic residues" evidence="1">
    <location>
        <begin position="352"/>
        <end position="361"/>
    </location>
</feature>
<evidence type="ECO:0000313" key="4">
    <source>
        <dbReference type="Proteomes" id="UP001085076"/>
    </source>
</evidence>
<keyword evidence="2" id="KW-1133">Transmembrane helix</keyword>
<feature type="compositionally biased region" description="Basic and acidic residues" evidence="1">
    <location>
        <begin position="64"/>
        <end position="80"/>
    </location>
</feature>
<keyword evidence="2" id="KW-0812">Transmembrane</keyword>
<name>A0A9D5HH75_9LILI</name>
<protein>
    <submittedName>
        <fullName evidence="3">Uncharacterized protein</fullName>
    </submittedName>
</protein>
<comment type="caution">
    <text evidence="3">The sequence shown here is derived from an EMBL/GenBank/DDBJ whole genome shotgun (WGS) entry which is preliminary data.</text>
</comment>
<feature type="compositionally biased region" description="Basic and acidic residues" evidence="1">
    <location>
        <begin position="190"/>
        <end position="199"/>
    </location>
</feature>
<feature type="transmembrane region" description="Helical" evidence="2">
    <location>
        <begin position="590"/>
        <end position="608"/>
    </location>
</feature>
<dbReference type="AlphaFoldDB" id="A0A9D5HH75"/>